<sequence length="49" mass="5944">MEFLFYLWIFALLFFILAIIIEIRITTKNTRSPFDAKKKKKSKKHDIEP</sequence>
<comment type="caution">
    <text evidence="2">The sequence shown here is derived from an EMBL/GenBank/DDBJ whole genome shotgun (WGS) entry which is preliminary data.</text>
</comment>
<proteinExistence type="predicted"/>
<keyword evidence="1" id="KW-0472">Membrane</keyword>
<organism evidence="2 3">
    <name type="scientific">Chengkuizengella axinellae</name>
    <dbReference type="NCBI Taxonomy" id="3064388"/>
    <lineage>
        <taxon>Bacteria</taxon>
        <taxon>Bacillati</taxon>
        <taxon>Bacillota</taxon>
        <taxon>Bacilli</taxon>
        <taxon>Bacillales</taxon>
        <taxon>Paenibacillaceae</taxon>
        <taxon>Chengkuizengella</taxon>
    </lineage>
</organism>
<evidence type="ECO:0000313" key="3">
    <source>
        <dbReference type="Proteomes" id="UP001231941"/>
    </source>
</evidence>
<keyword evidence="1" id="KW-0812">Transmembrane</keyword>
<name>A0ABT9J2V4_9BACL</name>
<evidence type="ECO:0000313" key="2">
    <source>
        <dbReference type="EMBL" id="MDP5275777.1"/>
    </source>
</evidence>
<feature type="transmembrane region" description="Helical" evidence="1">
    <location>
        <begin position="6"/>
        <end position="25"/>
    </location>
</feature>
<gene>
    <name evidence="2" type="ORF">Q5Y73_16830</name>
</gene>
<evidence type="ECO:0000256" key="1">
    <source>
        <dbReference type="SAM" id="Phobius"/>
    </source>
</evidence>
<accession>A0ABT9J2V4</accession>
<dbReference type="Proteomes" id="UP001231941">
    <property type="component" value="Unassembled WGS sequence"/>
</dbReference>
<reference evidence="2 3" key="1">
    <citation type="submission" date="2023-08" db="EMBL/GenBank/DDBJ databases">
        <authorList>
            <person name="Park J.-S."/>
        </authorList>
    </citation>
    <scope>NUCLEOTIDE SEQUENCE [LARGE SCALE GENOMIC DNA]</scope>
    <source>
        <strain evidence="2 3">2205SS18-9</strain>
    </source>
</reference>
<keyword evidence="1" id="KW-1133">Transmembrane helix</keyword>
<protein>
    <submittedName>
        <fullName evidence="2">Uncharacterized protein</fullName>
    </submittedName>
</protein>
<keyword evidence="3" id="KW-1185">Reference proteome</keyword>
<dbReference type="EMBL" id="JAVAMP010000009">
    <property type="protein sequence ID" value="MDP5275777.1"/>
    <property type="molecule type" value="Genomic_DNA"/>
</dbReference>
<dbReference type="RefSeq" id="WP_305993086.1">
    <property type="nucleotide sequence ID" value="NZ_JAVAMP010000009.1"/>
</dbReference>